<reference evidence="7 8" key="1">
    <citation type="submission" date="2019-10" db="EMBL/GenBank/DDBJ databases">
        <title>Comparative genomics of sulfur disproportionating microorganisms.</title>
        <authorList>
            <person name="Ward L.M."/>
            <person name="Bertran E."/>
            <person name="Johnston D."/>
        </authorList>
    </citation>
    <scope>NUCLEOTIDE SEQUENCE [LARGE SCALE GENOMIC DNA]</scope>
    <source>
        <strain evidence="7 8">DSM 14055</strain>
    </source>
</reference>
<dbReference type="Gene3D" id="3.40.50.1980">
    <property type="entry name" value="Nitrogenase molybdenum iron protein domain"/>
    <property type="match status" value="2"/>
</dbReference>
<dbReference type="GO" id="GO:0007155">
    <property type="term" value="P:cell adhesion"/>
    <property type="evidence" value="ECO:0007669"/>
    <property type="project" value="InterPro"/>
</dbReference>
<evidence type="ECO:0000256" key="4">
    <source>
        <dbReference type="RuleBase" id="RU003512"/>
    </source>
</evidence>
<dbReference type="GO" id="GO:0046872">
    <property type="term" value="F:metal ion binding"/>
    <property type="evidence" value="ECO:0007669"/>
    <property type="project" value="InterPro"/>
</dbReference>
<dbReference type="Proteomes" id="UP000441717">
    <property type="component" value="Unassembled WGS sequence"/>
</dbReference>
<dbReference type="InterPro" id="IPR006129">
    <property type="entry name" value="AdhesinB"/>
</dbReference>
<dbReference type="InterPro" id="IPR050492">
    <property type="entry name" value="Bact_metal-bind_prot9"/>
</dbReference>
<evidence type="ECO:0000256" key="1">
    <source>
        <dbReference type="ARBA" id="ARBA00011028"/>
    </source>
</evidence>
<dbReference type="AlphaFoldDB" id="A0A6N7ISS7"/>
<dbReference type="PRINTS" id="PR00691">
    <property type="entry name" value="ADHESINB"/>
</dbReference>
<protein>
    <submittedName>
        <fullName evidence="7">ABC transporter substrate-binding protein</fullName>
    </submittedName>
</protein>
<feature type="compositionally biased region" description="Low complexity" evidence="5">
    <location>
        <begin position="126"/>
        <end position="141"/>
    </location>
</feature>
<feature type="chain" id="PRO_5027055519" evidence="6">
    <location>
        <begin position="24"/>
        <end position="332"/>
    </location>
</feature>
<feature type="signal peptide" evidence="6">
    <location>
        <begin position="1"/>
        <end position="23"/>
    </location>
</feature>
<comment type="similarity">
    <text evidence="1 4">Belongs to the bacterial solute-binding protein 9 family.</text>
</comment>
<keyword evidence="3 6" id="KW-0732">Signal</keyword>
<dbReference type="PRINTS" id="PR00690">
    <property type="entry name" value="ADHESNFAMILY"/>
</dbReference>
<accession>A0A6N7ISS7</accession>
<gene>
    <name evidence="7" type="ORF">GFC01_12765</name>
</gene>
<comment type="caution">
    <text evidence="7">The sequence shown here is derived from an EMBL/GenBank/DDBJ whole genome shotgun (WGS) entry which is preliminary data.</text>
</comment>
<dbReference type="InterPro" id="IPR006128">
    <property type="entry name" value="Lipoprotein_PsaA-like"/>
</dbReference>
<dbReference type="CDD" id="cd01017">
    <property type="entry name" value="AdcA"/>
    <property type="match status" value="1"/>
</dbReference>
<dbReference type="GO" id="GO:0030001">
    <property type="term" value="P:metal ion transport"/>
    <property type="evidence" value="ECO:0007669"/>
    <property type="project" value="InterPro"/>
</dbReference>
<dbReference type="RefSeq" id="WP_152947546.1">
    <property type="nucleotide sequence ID" value="NZ_WHYR01000038.1"/>
</dbReference>
<dbReference type="OrthoDB" id="9810636at2"/>
<evidence type="ECO:0000256" key="2">
    <source>
        <dbReference type="ARBA" id="ARBA00022448"/>
    </source>
</evidence>
<feature type="region of interest" description="Disordered" evidence="5">
    <location>
        <begin position="124"/>
        <end position="159"/>
    </location>
</feature>
<keyword evidence="8" id="KW-1185">Reference proteome</keyword>
<dbReference type="EMBL" id="WHYR01000038">
    <property type="protein sequence ID" value="MQL53112.1"/>
    <property type="molecule type" value="Genomic_DNA"/>
</dbReference>
<evidence type="ECO:0000256" key="5">
    <source>
        <dbReference type="SAM" id="MobiDB-lite"/>
    </source>
</evidence>
<dbReference type="PANTHER" id="PTHR42953:SF3">
    <property type="entry name" value="HIGH-AFFINITY ZINC UPTAKE SYSTEM PROTEIN ZNUA"/>
    <property type="match status" value="1"/>
</dbReference>
<sequence>MNRGLPVLLAAVLLVFCLSGCNAAGTSAPPGDGKMEVVTTIYPLYDFARQVGGDRVEVTRMLPPGVEPHDWEPTARDMVRLSRAKVFIYNGAGMEPWVDRQLPTLQQKGIVVVEASRGLDLITGTPEGAAGGEEAAAPEPAGKGHNHGHPGTGAGPGGVDPHVWLDPVQARQIVQKIRDAFMAADPAHADEYQSRAQAYLAELAALDREYREAVQGFQSRDIVTSHAAFGYLARRYGLHQVPVMGLSPQSEPDPAHMRRIADFCREHHVKYIFFETLVSPKLSETLAREVGAATLVLNPLEGLTPEEERRGENYLSIMRQNLARLKMALGGS</sequence>
<proteinExistence type="inferred from homology"/>
<dbReference type="PANTHER" id="PTHR42953">
    <property type="entry name" value="HIGH-AFFINITY ZINC UPTAKE SYSTEM PROTEIN ZNUA-RELATED"/>
    <property type="match status" value="1"/>
</dbReference>
<evidence type="ECO:0000313" key="7">
    <source>
        <dbReference type="EMBL" id="MQL53112.1"/>
    </source>
</evidence>
<evidence type="ECO:0000256" key="3">
    <source>
        <dbReference type="ARBA" id="ARBA00022729"/>
    </source>
</evidence>
<name>A0A6N7ISS7_9FIRM</name>
<organism evidence="7 8">
    <name type="scientific">Desulfofundulus thermobenzoicus</name>
    <dbReference type="NCBI Taxonomy" id="29376"/>
    <lineage>
        <taxon>Bacteria</taxon>
        <taxon>Bacillati</taxon>
        <taxon>Bacillota</taxon>
        <taxon>Clostridia</taxon>
        <taxon>Eubacteriales</taxon>
        <taxon>Peptococcaceae</taxon>
        <taxon>Desulfofundulus</taxon>
    </lineage>
</organism>
<evidence type="ECO:0000256" key="6">
    <source>
        <dbReference type="SAM" id="SignalP"/>
    </source>
</evidence>
<dbReference type="Pfam" id="PF01297">
    <property type="entry name" value="ZnuA"/>
    <property type="match status" value="1"/>
</dbReference>
<evidence type="ECO:0000313" key="8">
    <source>
        <dbReference type="Proteomes" id="UP000441717"/>
    </source>
</evidence>
<keyword evidence="2 4" id="KW-0813">Transport</keyword>
<dbReference type="InterPro" id="IPR006127">
    <property type="entry name" value="ZnuA-like"/>
</dbReference>
<dbReference type="SUPFAM" id="SSF53807">
    <property type="entry name" value="Helical backbone' metal receptor"/>
    <property type="match status" value="1"/>
</dbReference>